<feature type="compositionally biased region" description="Basic and acidic residues" evidence="1">
    <location>
        <begin position="509"/>
        <end position="521"/>
    </location>
</feature>
<feature type="region of interest" description="Disordered" evidence="1">
    <location>
        <begin position="773"/>
        <end position="915"/>
    </location>
</feature>
<feature type="region of interest" description="Disordered" evidence="1">
    <location>
        <begin position="337"/>
        <end position="379"/>
    </location>
</feature>
<feature type="compositionally biased region" description="Pro residues" evidence="1">
    <location>
        <begin position="894"/>
        <end position="903"/>
    </location>
</feature>
<accession>A0AAD5MQM4</accession>
<feature type="region of interest" description="Disordered" evidence="1">
    <location>
        <begin position="220"/>
        <end position="261"/>
    </location>
</feature>
<feature type="compositionally biased region" description="Polar residues" evidence="1">
    <location>
        <begin position="804"/>
        <end position="817"/>
    </location>
</feature>
<feature type="region of interest" description="Disordered" evidence="1">
    <location>
        <begin position="1"/>
        <end position="89"/>
    </location>
</feature>
<feature type="compositionally biased region" description="Polar residues" evidence="1">
    <location>
        <begin position="659"/>
        <end position="671"/>
    </location>
</feature>
<dbReference type="AlphaFoldDB" id="A0AAD5MQM4"/>
<proteinExistence type="predicted"/>
<feature type="compositionally biased region" description="Polar residues" evidence="1">
    <location>
        <begin position="495"/>
        <end position="507"/>
    </location>
</feature>
<feature type="region of interest" description="Disordered" evidence="1">
    <location>
        <begin position="150"/>
        <end position="186"/>
    </location>
</feature>
<organism evidence="2 3">
    <name type="scientific">Parelaphostrongylus tenuis</name>
    <name type="common">Meningeal worm</name>
    <dbReference type="NCBI Taxonomy" id="148309"/>
    <lineage>
        <taxon>Eukaryota</taxon>
        <taxon>Metazoa</taxon>
        <taxon>Ecdysozoa</taxon>
        <taxon>Nematoda</taxon>
        <taxon>Chromadorea</taxon>
        <taxon>Rhabditida</taxon>
        <taxon>Rhabditina</taxon>
        <taxon>Rhabditomorpha</taxon>
        <taxon>Strongyloidea</taxon>
        <taxon>Metastrongylidae</taxon>
        <taxon>Parelaphostrongylus</taxon>
    </lineage>
</organism>
<name>A0AAD5MQM4_PARTN</name>
<feature type="compositionally biased region" description="Basic and acidic residues" evidence="1">
    <location>
        <begin position="532"/>
        <end position="549"/>
    </location>
</feature>
<sequence length="984" mass="109408">MISEREDSEEETASTPEADQGIFSEVQFPTDEHFLHKRSSSLLEDQQDGPFQASANQLVTSPRAVVDQESDENMLRQEPPARPSLPLQGVDEVKTFLPAKPNMSEGGHSMTQEELDRITWIQRLTKETLEVMPINSRPAAPPKILQGELREEDEPLSSLVDALPPVSTIPEREESEAESVPTPKADYRIASEVESLTEEHALYERLSPLLGYQHNIPSQALNNEHVPPPTSAGEQEYDENMLGQIPLPMPPLPPHGADQVEASSLVQPYVLEEEHLLTQEELDHISWIQRLAEETLKEKPTEAIPTAPFENLHEDIAIFKEGELFSLSVQALPDVSIIPERQQSEKKSEPTSGADEGISSETQPLTGEHTPYELPSPLLEDQCRTPSAALDDQHVPLPTLDVKQKFDESMTHKREPSWRALLLLQSDDKGEASPLGKTKVSTEELLLTQEELDRLTWIQCSAEETRKEKPNQIFSTAPVENKEGDLIIRTEDEPLSSSIQASPNLDINQEPKSEEEYKPKPGTDQGKVGSSTEEHDLYERSSTLPKDKSFPMLGDQRVSPLPQSVYNVEASPSAKISTFEEDHLSTQDDKLDHIAWIQRLAEETFEVNLAKAFPPAPVVAMHEEITIPKEDEVSSSLVQVFPNSNVTMEREQFKDESEPTSGADQGTSSEVESPPEEHALYERTSPLLEDHYDTPSQALDDQRVPSPAPVAEQETDENMVLEQQPPPRPPPPSKGEDKVDSFPLTKPSIFEEKHLLTQEELDHIARIQRLAEETLQVKNVEAPKSSSVESLRGDIASGKADELPSSSVQAFPSFNLTSEQEESKEESELTSGADQGTSSEIESPTEEHALHERTSPMLEDHYDTPSQALDDQRVPSPAPVAEQESDENMMLEQEPPPRPPPPSKGKDKVDSFPLTKPRIFEEEQLLTQEELDHIARIQRLAEETLEVKNVAAPKSSSVGSLRGDIASRKADESAVIISAGFSKL</sequence>
<evidence type="ECO:0000313" key="2">
    <source>
        <dbReference type="EMBL" id="KAJ1362960.1"/>
    </source>
</evidence>
<feature type="compositionally biased region" description="Pro residues" evidence="1">
    <location>
        <begin position="724"/>
        <end position="733"/>
    </location>
</feature>
<evidence type="ECO:0000256" key="1">
    <source>
        <dbReference type="SAM" id="MobiDB-lite"/>
    </source>
</evidence>
<comment type="caution">
    <text evidence="2">The sequence shown here is derived from an EMBL/GenBank/DDBJ whole genome shotgun (WGS) entry which is preliminary data.</text>
</comment>
<feature type="compositionally biased region" description="Basic and acidic residues" evidence="1">
    <location>
        <begin position="845"/>
        <end position="863"/>
    </location>
</feature>
<dbReference type="Proteomes" id="UP001196413">
    <property type="component" value="Unassembled WGS sequence"/>
</dbReference>
<reference evidence="2" key="1">
    <citation type="submission" date="2021-06" db="EMBL/GenBank/DDBJ databases">
        <title>Parelaphostrongylus tenuis whole genome reference sequence.</title>
        <authorList>
            <person name="Garwood T.J."/>
            <person name="Larsen P.A."/>
            <person name="Fountain-Jones N.M."/>
            <person name="Garbe J.R."/>
            <person name="Macchietto M.G."/>
            <person name="Kania S.A."/>
            <person name="Gerhold R.W."/>
            <person name="Richards J.E."/>
            <person name="Wolf T.M."/>
        </authorList>
    </citation>
    <scope>NUCLEOTIDE SEQUENCE</scope>
    <source>
        <strain evidence="2">MNPRO001-30</strain>
        <tissue evidence="2">Meninges</tissue>
    </source>
</reference>
<dbReference type="EMBL" id="JAHQIW010004571">
    <property type="protein sequence ID" value="KAJ1362960.1"/>
    <property type="molecule type" value="Genomic_DNA"/>
</dbReference>
<feature type="compositionally biased region" description="Acidic residues" evidence="1">
    <location>
        <begin position="1"/>
        <end position="12"/>
    </location>
</feature>
<feature type="region of interest" description="Disordered" evidence="1">
    <location>
        <begin position="644"/>
        <end position="746"/>
    </location>
</feature>
<feature type="compositionally biased region" description="Polar residues" evidence="1">
    <location>
        <begin position="829"/>
        <end position="842"/>
    </location>
</feature>
<protein>
    <submittedName>
        <fullName evidence="2">Uncharacterized protein</fullName>
    </submittedName>
</protein>
<feature type="compositionally biased region" description="Basic and acidic residues" evidence="1">
    <location>
        <begin position="480"/>
        <end position="492"/>
    </location>
</feature>
<gene>
    <name evidence="2" type="ORF">KIN20_022698</name>
</gene>
<keyword evidence="3" id="KW-1185">Reference proteome</keyword>
<feature type="compositionally biased region" description="Basic and acidic residues" evidence="1">
    <location>
        <begin position="648"/>
        <end position="657"/>
    </location>
</feature>
<feature type="region of interest" description="Disordered" evidence="1">
    <location>
        <begin position="465"/>
        <end position="566"/>
    </location>
</feature>
<evidence type="ECO:0000313" key="3">
    <source>
        <dbReference type="Proteomes" id="UP001196413"/>
    </source>
</evidence>